<dbReference type="SUPFAM" id="SSF49785">
    <property type="entry name" value="Galactose-binding domain-like"/>
    <property type="match status" value="1"/>
</dbReference>
<dbReference type="Pfam" id="PF02129">
    <property type="entry name" value="Peptidase_S15"/>
    <property type="match status" value="1"/>
</dbReference>
<dbReference type="Gene3D" id="1.10.3020.10">
    <property type="entry name" value="alpha-amino acid ester hydrolase ( Helical cap domain)"/>
    <property type="match status" value="1"/>
</dbReference>
<dbReference type="InterPro" id="IPR013736">
    <property type="entry name" value="Xaa-Pro_dipept_C"/>
</dbReference>
<evidence type="ECO:0000313" key="5">
    <source>
        <dbReference type="Proteomes" id="UP000282106"/>
    </source>
</evidence>
<protein>
    <submittedName>
        <fullName evidence="4">CocE/NonD family hydrolase</fullName>
    </submittedName>
</protein>
<gene>
    <name evidence="4" type="ORF">ED208_04015</name>
</gene>
<keyword evidence="1 4" id="KW-0378">Hydrolase</keyword>
<dbReference type="PANTHER" id="PTHR43056:SF10">
    <property type="entry name" value="COCE_NOND FAMILY, PUTATIVE (AFU_ORTHOLOGUE AFUA_7G00600)-RELATED"/>
    <property type="match status" value="1"/>
</dbReference>
<dbReference type="InterPro" id="IPR008979">
    <property type="entry name" value="Galactose-bd-like_sf"/>
</dbReference>
<keyword evidence="2" id="KW-0732">Signal</keyword>
<proteinExistence type="predicted"/>
<dbReference type="InterPro" id="IPR005674">
    <property type="entry name" value="CocE/Ser_esterase"/>
</dbReference>
<organism evidence="4 5">
    <name type="scientific">Stagnimonas aquatica</name>
    <dbReference type="NCBI Taxonomy" id="2689987"/>
    <lineage>
        <taxon>Bacteria</taxon>
        <taxon>Pseudomonadati</taxon>
        <taxon>Pseudomonadota</taxon>
        <taxon>Gammaproteobacteria</taxon>
        <taxon>Nevskiales</taxon>
        <taxon>Nevskiaceae</taxon>
        <taxon>Stagnimonas</taxon>
    </lineage>
</organism>
<name>A0A3N0VLS3_9GAMM</name>
<sequence length="624" mass="66825">MNLPQAARATLSVALASALSLLAACGGAGDSSDRSSGIGNETGAKQAWFHYQRAEEAPGTVSQTGLKITLRDGVQLSASVALPADADGKALPGPFPVILTQTGYNKSIPAIPASNAFLVRHGYAHLSVDVRGTGLSGGTWEAFGENEQGDYLEVIDWAAKQSWSNGQVGTWGASFMAITQLFTAAHQHPAHKAVFAIVPMGDAYRDIVFSGGQVNIGFIPLWMGLVTGLGLLPVEPDPNLPLVLAEHLLGALTQFQVPVIAQAALGLGGQNYDSEFWRLRSPLEYTDRIKVPTFVVGGLNDIFQRGEPLLYEALKGHATSKLLIGPWQHLDGSMGEGLPRDNVPDLDSIALMWFDRYLKGLGNQAESVPNVTQYLWGEERYSTASDWPHPQARPERWYLRGDQSLSRAAPAADESSRVALQQPVNGLCSTSTSQWTAGLLGATQLPCFSDNRLNEALLELSYTSEPMAEDYYFNGPIQADLWVSSTGTDAGVLVRVTEVTADGVSHERSNGILTASFRAVDEARSRKLGGQMIQPWHAYTEASRQPLVAGEPTLLPVEVFPTAVVIKKGNRLRITVSGSDFPHGLPPVTDLVDQALGLITFYSDAAHPSSVLLPAVPVSAITSP</sequence>
<dbReference type="RefSeq" id="WP_123210552.1">
    <property type="nucleotide sequence ID" value="NZ_RJVO01000001.1"/>
</dbReference>
<dbReference type="Gene3D" id="2.60.120.260">
    <property type="entry name" value="Galactose-binding domain-like"/>
    <property type="match status" value="1"/>
</dbReference>
<keyword evidence="5" id="KW-1185">Reference proteome</keyword>
<dbReference type="Gene3D" id="3.40.50.1820">
    <property type="entry name" value="alpha/beta hydrolase"/>
    <property type="match status" value="1"/>
</dbReference>
<dbReference type="NCBIfam" id="TIGR00976">
    <property type="entry name" value="CocE_NonD"/>
    <property type="match status" value="1"/>
</dbReference>
<dbReference type="InterPro" id="IPR029058">
    <property type="entry name" value="AB_hydrolase_fold"/>
</dbReference>
<feature type="domain" description="Xaa-Pro dipeptidyl-peptidase C-terminal" evidence="3">
    <location>
        <begin position="351"/>
        <end position="612"/>
    </location>
</feature>
<comment type="caution">
    <text evidence="4">The sequence shown here is derived from an EMBL/GenBank/DDBJ whole genome shotgun (WGS) entry which is preliminary data.</text>
</comment>
<dbReference type="InParanoid" id="A0A3N0VLS3"/>
<evidence type="ECO:0000259" key="3">
    <source>
        <dbReference type="SMART" id="SM00939"/>
    </source>
</evidence>
<dbReference type="Proteomes" id="UP000282106">
    <property type="component" value="Unassembled WGS sequence"/>
</dbReference>
<dbReference type="AlphaFoldDB" id="A0A3N0VLS3"/>
<accession>A0A3N0VLS3</accession>
<evidence type="ECO:0000313" key="4">
    <source>
        <dbReference type="EMBL" id="ROH93697.1"/>
    </source>
</evidence>
<dbReference type="InterPro" id="IPR050585">
    <property type="entry name" value="Xaa-Pro_dipeptidyl-ppase/CocE"/>
</dbReference>
<feature type="chain" id="PRO_5018041670" evidence="2">
    <location>
        <begin position="24"/>
        <end position="624"/>
    </location>
</feature>
<dbReference type="SUPFAM" id="SSF53474">
    <property type="entry name" value="alpha/beta-Hydrolases"/>
    <property type="match status" value="1"/>
</dbReference>
<reference evidence="4 5" key="1">
    <citation type="submission" date="2018-10" db="EMBL/GenBank/DDBJ databases">
        <authorList>
            <person name="Chen W.-M."/>
        </authorList>
    </citation>
    <scope>NUCLEOTIDE SEQUENCE [LARGE SCALE GENOMIC DNA]</scope>
    <source>
        <strain evidence="4 5">THS-13</strain>
    </source>
</reference>
<dbReference type="EMBL" id="RJVO01000001">
    <property type="protein sequence ID" value="ROH93697.1"/>
    <property type="molecule type" value="Genomic_DNA"/>
</dbReference>
<feature type="signal peptide" evidence="2">
    <location>
        <begin position="1"/>
        <end position="23"/>
    </location>
</feature>
<dbReference type="GO" id="GO:0008239">
    <property type="term" value="F:dipeptidyl-peptidase activity"/>
    <property type="evidence" value="ECO:0007669"/>
    <property type="project" value="InterPro"/>
</dbReference>
<evidence type="ECO:0000256" key="1">
    <source>
        <dbReference type="ARBA" id="ARBA00022801"/>
    </source>
</evidence>
<evidence type="ECO:0000256" key="2">
    <source>
        <dbReference type="SAM" id="SignalP"/>
    </source>
</evidence>
<dbReference type="PANTHER" id="PTHR43056">
    <property type="entry name" value="PEPTIDASE S9 PROLYL OLIGOPEPTIDASE"/>
    <property type="match status" value="1"/>
</dbReference>
<dbReference type="Pfam" id="PF08530">
    <property type="entry name" value="PepX_C"/>
    <property type="match status" value="1"/>
</dbReference>
<dbReference type="SMART" id="SM00939">
    <property type="entry name" value="PepX_C"/>
    <property type="match status" value="1"/>
</dbReference>
<dbReference type="InterPro" id="IPR000383">
    <property type="entry name" value="Xaa-Pro-like_dom"/>
</dbReference>